<feature type="compositionally biased region" description="Pro residues" evidence="10">
    <location>
        <begin position="1191"/>
        <end position="1204"/>
    </location>
</feature>
<feature type="coiled-coil region" evidence="9">
    <location>
        <begin position="106"/>
        <end position="133"/>
    </location>
</feature>
<keyword evidence="6 7" id="KW-0103">Bromodomain</keyword>
<feature type="compositionally biased region" description="Low complexity" evidence="10">
    <location>
        <begin position="450"/>
        <end position="464"/>
    </location>
</feature>
<feature type="region of interest" description="Disordered" evidence="10">
    <location>
        <begin position="344"/>
        <end position="388"/>
    </location>
</feature>
<evidence type="ECO:0000256" key="10">
    <source>
        <dbReference type="SAM" id="MobiDB-lite"/>
    </source>
</evidence>
<keyword evidence="1" id="KW-0723">Serine/threonine-protein kinase</keyword>
<feature type="region of interest" description="Disordered" evidence="10">
    <location>
        <begin position="922"/>
        <end position="945"/>
    </location>
</feature>
<dbReference type="CDD" id="cd05578">
    <property type="entry name" value="STKc_Yank1"/>
    <property type="match status" value="1"/>
</dbReference>
<feature type="binding site" evidence="8">
    <location>
        <position position="645"/>
    </location>
    <ligand>
        <name>ATP</name>
        <dbReference type="ChEBI" id="CHEBI:30616"/>
    </ligand>
</feature>
<evidence type="ECO:0000256" key="3">
    <source>
        <dbReference type="ARBA" id="ARBA00022741"/>
    </source>
</evidence>
<proteinExistence type="predicted"/>
<evidence type="ECO:0000256" key="4">
    <source>
        <dbReference type="ARBA" id="ARBA00022777"/>
    </source>
</evidence>
<dbReference type="EMBL" id="JAEPRA010000010">
    <property type="protein sequence ID" value="KAG2179336.1"/>
    <property type="molecule type" value="Genomic_DNA"/>
</dbReference>
<feature type="compositionally biased region" description="Basic and acidic residues" evidence="10">
    <location>
        <begin position="470"/>
        <end position="483"/>
    </location>
</feature>
<dbReference type="InterPro" id="IPR000961">
    <property type="entry name" value="AGC-kinase_C"/>
</dbReference>
<feature type="compositionally biased region" description="Pro residues" evidence="10">
    <location>
        <begin position="1280"/>
        <end position="1302"/>
    </location>
</feature>
<feature type="compositionally biased region" description="Polar residues" evidence="10">
    <location>
        <begin position="1074"/>
        <end position="1085"/>
    </location>
</feature>
<dbReference type="InterPro" id="IPR017441">
    <property type="entry name" value="Protein_kinase_ATP_BS"/>
</dbReference>
<keyword evidence="2" id="KW-0808">Transferase</keyword>
<dbReference type="GO" id="GO:0004703">
    <property type="term" value="F:G protein-coupled receptor kinase activity"/>
    <property type="evidence" value="ECO:0007669"/>
    <property type="project" value="TreeGrafter"/>
</dbReference>
<feature type="domain" description="AGC-kinase C-terminal" evidence="13">
    <location>
        <begin position="876"/>
        <end position="970"/>
    </location>
</feature>
<name>A0A8H7PSL4_9FUNG</name>
<dbReference type="InterPro" id="IPR000719">
    <property type="entry name" value="Prot_kinase_dom"/>
</dbReference>
<dbReference type="FunFam" id="3.30.200.20:FF:000354">
    <property type="entry name" value="AGC/YANK protein kinase"/>
    <property type="match status" value="1"/>
</dbReference>
<dbReference type="OrthoDB" id="354826at2759"/>
<dbReference type="PROSITE" id="PS00107">
    <property type="entry name" value="PROTEIN_KINASE_ATP"/>
    <property type="match status" value="1"/>
</dbReference>
<feature type="region of interest" description="Disordered" evidence="10">
    <location>
        <begin position="443"/>
        <end position="483"/>
    </location>
</feature>
<dbReference type="Proteomes" id="UP000612746">
    <property type="component" value="Unassembled WGS sequence"/>
</dbReference>
<organism evidence="14 15">
    <name type="scientific">Umbelopsis vinacea</name>
    <dbReference type="NCBI Taxonomy" id="44442"/>
    <lineage>
        <taxon>Eukaryota</taxon>
        <taxon>Fungi</taxon>
        <taxon>Fungi incertae sedis</taxon>
        <taxon>Mucoromycota</taxon>
        <taxon>Mucoromycotina</taxon>
        <taxon>Umbelopsidomycetes</taxon>
        <taxon>Umbelopsidales</taxon>
        <taxon>Umbelopsidaceae</taxon>
        <taxon>Umbelopsis</taxon>
    </lineage>
</organism>
<feature type="compositionally biased region" description="Basic and acidic residues" evidence="10">
    <location>
        <begin position="972"/>
        <end position="996"/>
    </location>
</feature>
<feature type="domain" description="Bromo" evidence="12">
    <location>
        <begin position="500"/>
        <end position="570"/>
    </location>
</feature>
<evidence type="ECO:0000259" key="11">
    <source>
        <dbReference type="PROSITE" id="PS50011"/>
    </source>
</evidence>
<evidence type="ECO:0000256" key="5">
    <source>
        <dbReference type="ARBA" id="ARBA00022840"/>
    </source>
</evidence>
<evidence type="ECO:0000256" key="8">
    <source>
        <dbReference type="PROSITE-ProRule" id="PRU10141"/>
    </source>
</evidence>
<keyword evidence="5 8" id="KW-0067">ATP-binding</keyword>
<dbReference type="PANTHER" id="PTHR24355:SF30">
    <property type="entry name" value="SERINE_THREONINE-PROTEIN KINASE 32B ISOFORM X1"/>
    <property type="match status" value="1"/>
</dbReference>
<dbReference type="PROSITE" id="PS00108">
    <property type="entry name" value="PROTEIN_KINASE_ST"/>
    <property type="match status" value="1"/>
</dbReference>
<reference evidence="14" key="1">
    <citation type="submission" date="2020-12" db="EMBL/GenBank/DDBJ databases">
        <title>Metabolic potential, ecology and presence of endohyphal bacteria is reflected in genomic diversity of Mucoromycotina.</title>
        <authorList>
            <person name="Muszewska A."/>
            <person name="Okrasinska A."/>
            <person name="Steczkiewicz K."/>
            <person name="Drgas O."/>
            <person name="Orlowska M."/>
            <person name="Perlinska-Lenart U."/>
            <person name="Aleksandrzak-Piekarczyk T."/>
            <person name="Szatraj K."/>
            <person name="Zielenkiewicz U."/>
            <person name="Pilsyk S."/>
            <person name="Malc E."/>
            <person name="Mieczkowski P."/>
            <person name="Kruszewska J.S."/>
            <person name="Biernat P."/>
            <person name="Pawlowska J."/>
        </authorList>
    </citation>
    <scope>NUCLEOTIDE SEQUENCE</scope>
    <source>
        <strain evidence="14">WA0000051536</strain>
    </source>
</reference>
<dbReference type="PRINTS" id="PR00503">
    <property type="entry name" value="BROMODOMAIN"/>
</dbReference>
<feature type="region of interest" description="Disordered" evidence="10">
    <location>
        <begin position="972"/>
        <end position="1003"/>
    </location>
</feature>
<feature type="compositionally biased region" description="Polar residues" evidence="10">
    <location>
        <begin position="930"/>
        <end position="945"/>
    </location>
</feature>
<dbReference type="Gene3D" id="1.20.920.10">
    <property type="entry name" value="Bromodomain-like"/>
    <property type="match status" value="1"/>
</dbReference>
<evidence type="ECO:0000256" key="9">
    <source>
        <dbReference type="SAM" id="Coils"/>
    </source>
</evidence>
<dbReference type="InterPro" id="IPR008271">
    <property type="entry name" value="Ser/Thr_kinase_AS"/>
</dbReference>
<evidence type="ECO:0000259" key="12">
    <source>
        <dbReference type="PROSITE" id="PS50014"/>
    </source>
</evidence>
<dbReference type="PROSITE" id="PS50014">
    <property type="entry name" value="BROMODOMAIN_2"/>
    <property type="match status" value="1"/>
</dbReference>
<dbReference type="GO" id="GO:0001664">
    <property type="term" value="F:G protein-coupled receptor binding"/>
    <property type="evidence" value="ECO:0007669"/>
    <property type="project" value="TreeGrafter"/>
</dbReference>
<dbReference type="SMART" id="SM00297">
    <property type="entry name" value="BROMO"/>
    <property type="match status" value="1"/>
</dbReference>
<dbReference type="SMART" id="SM00133">
    <property type="entry name" value="S_TK_X"/>
    <property type="match status" value="1"/>
</dbReference>
<dbReference type="SUPFAM" id="SSF47370">
    <property type="entry name" value="Bromodomain"/>
    <property type="match status" value="1"/>
</dbReference>
<feature type="compositionally biased region" description="Basic and acidic residues" evidence="10">
    <location>
        <begin position="345"/>
        <end position="363"/>
    </location>
</feature>
<dbReference type="InterPro" id="IPR001487">
    <property type="entry name" value="Bromodomain"/>
</dbReference>
<dbReference type="Pfam" id="PF00439">
    <property type="entry name" value="Bromodomain"/>
    <property type="match status" value="1"/>
</dbReference>
<dbReference type="FunFam" id="1.10.510.10:FF:000469">
    <property type="entry name" value="Serine/threonine-protein kinase 32B"/>
    <property type="match status" value="1"/>
</dbReference>
<dbReference type="Gene3D" id="1.10.510.10">
    <property type="entry name" value="Transferase(Phosphotransferase) domain 1"/>
    <property type="match status" value="1"/>
</dbReference>
<gene>
    <name evidence="14" type="ORF">INT44_006181</name>
</gene>
<dbReference type="PROSITE" id="PS51285">
    <property type="entry name" value="AGC_KINASE_CTER"/>
    <property type="match status" value="1"/>
</dbReference>
<protein>
    <submittedName>
        <fullName evidence="14">Uncharacterized protein</fullName>
    </submittedName>
</protein>
<evidence type="ECO:0000259" key="13">
    <source>
        <dbReference type="PROSITE" id="PS51285"/>
    </source>
</evidence>
<keyword evidence="3 8" id="KW-0547">Nucleotide-binding</keyword>
<evidence type="ECO:0000256" key="2">
    <source>
        <dbReference type="ARBA" id="ARBA00022679"/>
    </source>
</evidence>
<evidence type="ECO:0000313" key="14">
    <source>
        <dbReference type="EMBL" id="KAG2179336.1"/>
    </source>
</evidence>
<dbReference type="Gene3D" id="3.30.200.20">
    <property type="entry name" value="Phosphorylase Kinase, domain 1"/>
    <property type="match status" value="1"/>
</dbReference>
<dbReference type="SMART" id="SM00220">
    <property type="entry name" value="S_TKc"/>
    <property type="match status" value="1"/>
</dbReference>
<evidence type="ECO:0000256" key="7">
    <source>
        <dbReference type="PROSITE-ProRule" id="PRU00035"/>
    </source>
</evidence>
<dbReference type="GO" id="GO:0006325">
    <property type="term" value="P:chromatin organization"/>
    <property type="evidence" value="ECO:0007669"/>
    <property type="project" value="UniProtKB-ARBA"/>
</dbReference>
<dbReference type="Pfam" id="PF00069">
    <property type="entry name" value="Pkinase"/>
    <property type="match status" value="1"/>
</dbReference>
<dbReference type="InterPro" id="IPR011009">
    <property type="entry name" value="Kinase-like_dom_sf"/>
</dbReference>
<dbReference type="InterPro" id="IPR036427">
    <property type="entry name" value="Bromodomain-like_sf"/>
</dbReference>
<accession>A0A8H7PSL4</accession>
<feature type="domain" description="Protein kinase" evidence="11">
    <location>
        <begin position="616"/>
        <end position="875"/>
    </location>
</feature>
<evidence type="ECO:0000313" key="15">
    <source>
        <dbReference type="Proteomes" id="UP000612746"/>
    </source>
</evidence>
<sequence>MGSRLSSTISVNTMAITNDSQQWSILEKLLLAQCVYKFGEDNWPLISKTLRQNVLTDRSQEFYNQKNCSLEYFTMIEELESARRLAAAANVNSSAQEMPPVVKLAKQLYLERMEELKAQIKADEESFRKLVTEIDEIRSGKWDAKLKELFPEVSEPTPMEIINDSQVPDDNSLSAAGTDVTPHHASAVPDITVPTSEEKIDIKTEVEEKLLDSKTPEASSLVSEAAQIIVDSNVNGTSLETNTILADATSLLAANSSVDEKVNTIATPEVNETNVPDIISTGPTPEGVTEDVTESDIVVEEQASFIPQEPSEMVEENEIMTESDAQAEETEILAPTAEVTPAVTPKEETEVKHDISTKRKPVDSDMMSVDNSPKRARTQSRSPSVVAEPATDIMSPVIETPQMETPETEVVDSTIETPERRPETPVVMAAVEEMQDIDHIARVPDTPEGSVSVASNAANSTVTTPGPSTSERRKGPSSRELEQRQKSWLKNINLLWSEISNHKNGAMFMNPIKENIAPRYYEIVKRPMDLKQIKQRIRDGTIRNTLEFERDILLMLTNSLIYNKEGTEVYQMALEMLEDVQEQIRVFKTADAYSSAGNGPKDTSHGLRRRSILNHFYLLRSVGKGAFGKVRVVQHKSTKQLYALKYINKTKCIKMRAVDNIISERRLLEQIDYSLIVNLRYAFQDDENLFMVLDLMLGGDLRFHLERVGTLPEDQVRFYAAELVLGLNYLHRRRIVHRDLKPDNILLDENGHAHLTDFNIAVHYSDKKPLTAVAGSMAYMAPEVLQKKGYFSSVDWWSLGVVLFELLFGKRPFRGKTNEALTKAIIGEPAKYPENVYELVSPQCLDFLQGLLTRDPSQRIGVDGGFEKIRSHGWFKGIDWHAMERKELKPPFTPDSKRANFDPSHELEEILLEDNPLKVRKRSKPVASNAGGSIKSQISQNHDQSPEMQIMDDKFLTYDYTKPHENAMRQQEFEQRRWAHKSGTDNRVTRISDETRYSQPTTRSYKSNVLDQINSKPATPISAGDILKMDELARMARMSSGHGQSTESEWRPPSGILSPSSMESKSYIRPGPTTAHSSPTVQRWDNYNPPDTGRSSPSVKNGVRRYSDPAYADDHDPFIDHPASPGKAPYGSERSSNEQPVYSSAYYRRRLSDESGPYPPSPIPSETGLLKGHGYVVDQSQQSYGVKNAFPMPPPQQPPPPIPSSQPVYRPHRISSRPSREKLPMVLPPQQAPMPSSQGTPGVPPRQLPPTAPIPPVPSSTAAKPRPTYNPNMGRANMMPGPPPQSAPPPIPVLPPLPNDRM</sequence>
<feature type="region of interest" description="Disordered" evidence="10">
    <location>
        <begin position="1037"/>
        <end position="1302"/>
    </location>
</feature>
<keyword evidence="4" id="KW-0418">Kinase</keyword>
<comment type="caution">
    <text evidence="14">The sequence shown here is derived from an EMBL/GenBank/DDBJ whole genome shotgun (WGS) entry which is preliminary data.</text>
</comment>
<feature type="compositionally biased region" description="Pro residues" evidence="10">
    <location>
        <begin position="1242"/>
        <end position="1258"/>
    </location>
</feature>
<dbReference type="PROSITE" id="PS50011">
    <property type="entry name" value="PROTEIN_KINASE_DOM"/>
    <property type="match status" value="1"/>
</dbReference>
<dbReference type="GO" id="GO:0005524">
    <property type="term" value="F:ATP binding"/>
    <property type="evidence" value="ECO:0007669"/>
    <property type="project" value="UniProtKB-UniRule"/>
</dbReference>
<dbReference type="PANTHER" id="PTHR24355">
    <property type="entry name" value="G PROTEIN-COUPLED RECEPTOR KINASE/RIBOSOMAL PROTEIN S6 KINASE"/>
    <property type="match status" value="1"/>
</dbReference>
<evidence type="ECO:0000256" key="1">
    <source>
        <dbReference type="ARBA" id="ARBA00022527"/>
    </source>
</evidence>
<feature type="compositionally biased region" description="Polar residues" evidence="10">
    <location>
        <begin position="1133"/>
        <end position="1142"/>
    </location>
</feature>
<dbReference type="GO" id="GO:0007186">
    <property type="term" value="P:G protein-coupled receptor signaling pathway"/>
    <property type="evidence" value="ECO:0007669"/>
    <property type="project" value="TreeGrafter"/>
</dbReference>
<keyword evidence="15" id="KW-1185">Reference proteome</keyword>
<dbReference type="GO" id="GO:0009966">
    <property type="term" value="P:regulation of signal transduction"/>
    <property type="evidence" value="ECO:0007669"/>
    <property type="project" value="TreeGrafter"/>
</dbReference>
<evidence type="ECO:0000256" key="6">
    <source>
        <dbReference type="ARBA" id="ARBA00023117"/>
    </source>
</evidence>
<keyword evidence="9" id="KW-0175">Coiled coil</keyword>
<dbReference type="SUPFAM" id="SSF56112">
    <property type="entry name" value="Protein kinase-like (PK-like)"/>
    <property type="match status" value="1"/>
</dbReference>